<dbReference type="FunFam" id="4.10.410.10:FF:000012">
    <property type="entry name" value="Tissue factor pathway inhibitor"/>
    <property type="match status" value="1"/>
</dbReference>
<evidence type="ECO:0000256" key="1">
    <source>
        <dbReference type="ARBA" id="ARBA00004613"/>
    </source>
</evidence>
<sequence length="87" mass="10113">FPEKPDYCFLDEDSGLCRGYMTRYFYNNQSKKCEGFKYGGCLGNQNNFESLEQCKKTCEDSVFEHLSSQQTNKQASKQQTEVLPRCI</sequence>
<evidence type="ECO:0000259" key="7">
    <source>
        <dbReference type="PROSITE" id="PS50279"/>
    </source>
</evidence>
<dbReference type="InterPro" id="IPR036880">
    <property type="entry name" value="Kunitz_BPTI_sf"/>
</dbReference>
<evidence type="ECO:0000256" key="6">
    <source>
        <dbReference type="SAM" id="MobiDB-lite"/>
    </source>
</evidence>
<reference evidence="9" key="1">
    <citation type="submission" date="2016-06" db="EMBL/GenBank/DDBJ databases">
        <title>De novo assembly and RNA-Seq shows season-dependent expression and editing in black bear kidneys.</title>
        <authorList>
            <person name="Korstanje R."/>
            <person name="Srivastava A."/>
            <person name="Sarsani V.K."/>
            <person name="Sheehan S.M."/>
            <person name="Seger R.L."/>
            <person name="Barter M.E."/>
            <person name="Lindqvist C."/>
            <person name="Brody L.C."/>
            <person name="Mullikin J.C."/>
        </authorList>
    </citation>
    <scope>NUCLEOTIDE SEQUENCE [LARGE SCALE GENOMIC DNA]</scope>
</reference>
<dbReference type="STRING" id="9643.ENSUAMP00000027664"/>
<keyword evidence="3" id="KW-0646">Protease inhibitor</keyword>
<dbReference type="PANTHER" id="PTHR10083">
    <property type="entry name" value="KUNITZ-TYPE PROTEASE INHIBITOR-RELATED"/>
    <property type="match status" value="1"/>
</dbReference>
<evidence type="ECO:0000256" key="2">
    <source>
        <dbReference type="ARBA" id="ARBA00022525"/>
    </source>
</evidence>
<dbReference type="GeneTree" id="ENSGT00940000160767"/>
<dbReference type="CDD" id="cd22614">
    <property type="entry name" value="Kunitz_TFPI1_2-like"/>
    <property type="match status" value="1"/>
</dbReference>
<dbReference type="PROSITE" id="PS50279">
    <property type="entry name" value="BPTI_KUNITZ_2"/>
    <property type="match status" value="1"/>
</dbReference>
<feature type="domain" description="BPTI/Kunitz inhibitor" evidence="7">
    <location>
        <begin position="8"/>
        <end position="58"/>
    </location>
</feature>
<evidence type="ECO:0000256" key="4">
    <source>
        <dbReference type="ARBA" id="ARBA00022900"/>
    </source>
</evidence>
<keyword evidence="2" id="KW-0964">Secreted</keyword>
<dbReference type="InterPro" id="IPR020901">
    <property type="entry name" value="Prtase_inh_Kunz-CS"/>
</dbReference>
<dbReference type="Ensembl" id="ENSUAMT00000030918.1">
    <property type="protein sequence ID" value="ENSUAMP00000027664.1"/>
    <property type="gene ID" value="ENSUAMG00000021392.1"/>
</dbReference>
<protein>
    <recommendedName>
        <fullName evidence="7">BPTI/Kunitz inhibitor domain-containing protein</fullName>
    </recommendedName>
</protein>
<dbReference type="PANTHER" id="PTHR10083:SF328">
    <property type="entry name" value="TISSUE FACTOR PATHWAY INHIBITOR"/>
    <property type="match status" value="1"/>
</dbReference>
<dbReference type="Gene3D" id="4.10.410.10">
    <property type="entry name" value="Pancreatic trypsin inhibitor Kunitz domain"/>
    <property type="match status" value="1"/>
</dbReference>
<feature type="compositionally biased region" description="Polar residues" evidence="6">
    <location>
        <begin position="67"/>
        <end position="81"/>
    </location>
</feature>
<dbReference type="GO" id="GO:0004867">
    <property type="term" value="F:serine-type endopeptidase inhibitor activity"/>
    <property type="evidence" value="ECO:0007669"/>
    <property type="project" value="UniProtKB-KW"/>
</dbReference>
<dbReference type="Proteomes" id="UP000291022">
    <property type="component" value="Unassembled WGS sequence"/>
</dbReference>
<dbReference type="SMART" id="SM00131">
    <property type="entry name" value="KU"/>
    <property type="match status" value="1"/>
</dbReference>
<proteinExistence type="predicted"/>
<dbReference type="PROSITE" id="PS00280">
    <property type="entry name" value="BPTI_KUNITZ_1"/>
    <property type="match status" value="1"/>
</dbReference>
<dbReference type="PRINTS" id="PR00759">
    <property type="entry name" value="BASICPTASE"/>
</dbReference>
<reference evidence="8" key="2">
    <citation type="submission" date="2025-08" db="UniProtKB">
        <authorList>
            <consortium name="Ensembl"/>
        </authorList>
    </citation>
    <scope>IDENTIFICATION</scope>
</reference>
<comment type="subcellular location">
    <subcellularLocation>
        <location evidence="1">Secreted</location>
    </subcellularLocation>
</comment>
<dbReference type="Pfam" id="PF00014">
    <property type="entry name" value="Kunitz_BPTI"/>
    <property type="match status" value="1"/>
</dbReference>
<evidence type="ECO:0000313" key="8">
    <source>
        <dbReference type="Ensembl" id="ENSUAMP00000027664.1"/>
    </source>
</evidence>
<dbReference type="InterPro" id="IPR050098">
    <property type="entry name" value="TFPI/VKTCI-like"/>
</dbReference>
<reference evidence="8" key="3">
    <citation type="submission" date="2025-09" db="UniProtKB">
        <authorList>
            <consortium name="Ensembl"/>
        </authorList>
    </citation>
    <scope>IDENTIFICATION</scope>
</reference>
<keyword evidence="5" id="KW-1015">Disulfide bond</keyword>
<name>A0A452S6B0_URSAM</name>
<evidence type="ECO:0000313" key="9">
    <source>
        <dbReference type="Proteomes" id="UP000291022"/>
    </source>
</evidence>
<dbReference type="AlphaFoldDB" id="A0A452S6B0"/>
<feature type="region of interest" description="Disordered" evidence="6">
    <location>
        <begin position="67"/>
        <end position="87"/>
    </location>
</feature>
<evidence type="ECO:0000256" key="3">
    <source>
        <dbReference type="ARBA" id="ARBA00022690"/>
    </source>
</evidence>
<keyword evidence="4" id="KW-0722">Serine protease inhibitor</keyword>
<dbReference type="GO" id="GO:0005615">
    <property type="term" value="C:extracellular space"/>
    <property type="evidence" value="ECO:0007669"/>
    <property type="project" value="TreeGrafter"/>
</dbReference>
<accession>A0A452S6B0</accession>
<dbReference type="SUPFAM" id="SSF57362">
    <property type="entry name" value="BPTI-like"/>
    <property type="match status" value="1"/>
</dbReference>
<evidence type="ECO:0000256" key="5">
    <source>
        <dbReference type="ARBA" id="ARBA00023157"/>
    </source>
</evidence>
<keyword evidence="9" id="KW-1185">Reference proteome</keyword>
<dbReference type="InterPro" id="IPR002223">
    <property type="entry name" value="Kunitz_BPTI"/>
</dbReference>
<organism evidence="8 9">
    <name type="scientific">Ursus americanus</name>
    <name type="common">American black bear</name>
    <name type="synonym">Euarctos americanus</name>
    <dbReference type="NCBI Taxonomy" id="9643"/>
    <lineage>
        <taxon>Eukaryota</taxon>
        <taxon>Metazoa</taxon>
        <taxon>Chordata</taxon>
        <taxon>Craniata</taxon>
        <taxon>Vertebrata</taxon>
        <taxon>Euteleostomi</taxon>
        <taxon>Mammalia</taxon>
        <taxon>Eutheria</taxon>
        <taxon>Laurasiatheria</taxon>
        <taxon>Carnivora</taxon>
        <taxon>Caniformia</taxon>
        <taxon>Ursidae</taxon>
        <taxon>Ursus</taxon>
    </lineage>
</organism>